<evidence type="ECO:0000313" key="11">
    <source>
        <dbReference type="Proteomes" id="UP000176901"/>
    </source>
</evidence>
<dbReference type="EC" id="2.5.1.54" evidence="8"/>
<reference evidence="10 11" key="1">
    <citation type="journal article" date="2016" name="Nat. Commun.">
        <title>Thousands of microbial genomes shed light on interconnected biogeochemical processes in an aquifer system.</title>
        <authorList>
            <person name="Anantharaman K."/>
            <person name="Brown C.T."/>
            <person name="Hug L.A."/>
            <person name="Sharon I."/>
            <person name="Castelle C.J."/>
            <person name="Probst A.J."/>
            <person name="Thomas B.C."/>
            <person name="Singh A."/>
            <person name="Wilkins M.J."/>
            <person name="Karaoz U."/>
            <person name="Brodie E.L."/>
            <person name="Williams K.H."/>
            <person name="Hubbard S.S."/>
            <person name="Banfield J.F."/>
        </authorList>
    </citation>
    <scope>NUCLEOTIDE SEQUENCE [LARGE SCALE GENOMIC DNA]</scope>
</reference>
<comment type="similarity">
    <text evidence="3 8">Belongs to the class-I DAHP synthase family.</text>
</comment>
<dbReference type="GO" id="GO:0009073">
    <property type="term" value="P:aromatic amino acid family biosynthetic process"/>
    <property type="evidence" value="ECO:0007669"/>
    <property type="project" value="UniProtKB-KW"/>
</dbReference>
<dbReference type="EMBL" id="MHTW01000015">
    <property type="protein sequence ID" value="OHA67252.1"/>
    <property type="molecule type" value="Genomic_DNA"/>
</dbReference>
<evidence type="ECO:0000313" key="10">
    <source>
        <dbReference type="EMBL" id="OHA67252.1"/>
    </source>
</evidence>
<dbReference type="GO" id="GO:0003849">
    <property type="term" value="F:3-deoxy-7-phosphoheptulonate synthase activity"/>
    <property type="evidence" value="ECO:0007669"/>
    <property type="project" value="UniProtKB-EC"/>
</dbReference>
<sequence>MSRETLHDQNIEALVPLPPPSEYLKNLPITGRMAAQVMGARQQIRRVLTGEDIRMLVIVGPCSIHDERAGLEYAQRLAQASRELQDRLLLAMRVYFEKPRTTIGWKGLINEPNLDGVLDVAEGLRRARAFLLEVARLGLPAATEWVDPITPQYLADFVSWGAIGARTTESQTHRQLASGLSMPMGFKNGTGGTRHSIQIAVNGMVAASTGHAFLSTDRSGRVIVAYTKGNPGVHLILRGGEQGPNYGQESVAAACAMLAKAGFPQRLLVDCSHDNSGKDHTRQPLVFQDVLRQRIEGHPCIAGVMLESHLSEGKQSLKGNAATLKYGVSITDSCIGWEQTIGLLREAHAALSKESLAGIHQA</sequence>
<name>A0A1G2R4T2_9BACT</name>
<dbReference type="InterPro" id="IPR006219">
    <property type="entry name" value="DAHP_synth_1"/>
</dbReference>
<evidence type="ECO:0000256" key="2">
    <source>
        <dbReference type="ARBA" id="ARBA00004688"/>
    </source>
</evidence>
<dbReference type="AlphaFoldDB" id="A0A1G2R4T2"/>
<evidence type="ECO:0000256" key="5">
    <source>
        <dbReference type="ARBA" id="ARBA00022679"/>
    </source>
</evidence>
<evidence type="ECO:0000256" key="8">
    <source>
        <dbReference type="PIRNR" id="PIRNR001361"/>
    </source>
</evidence>
<proteinExistence type="inferred from homology"/>
<gene>
    <name evidence="10" type="ORF">A3C82_00085</name>
</gene>
<evidence type="ECO:0000256" key="7">
    <source>
        <dbReference type="ARBA" id="ARBA00047508"/>
    </source>
</evidence>
<dbReference type="UniPathway" id="UPA00053">
    <property type="reaction ID" value="UER00084"/>
</dbReference>
<accession>A0A1G2R4T2</accession>
<dbReference type="SUPFAM" id="SSF51569">
    <property type="entry name" value="Aldolase"/>
    <property type="match status" value="1"/>
</dbReference>
<dbReference type="PANTHER" id="PTHR21225">
    <property type="entry name" value="PHOSPHO-2-DEHYDRO-3-DEOXYHEPTONATE ALDOLASE DAHP SYNTHETASE"/>
    <property type="match status" value="1"/>
</dbReference>
<dbReference type="GO" id="GO:0009423">
    <property type="term" value="P:chorismate biosynthetic process"/>
    <property type="evidence" value="ECO:0007669"/>
    <property type="project" value="UniProtKB-UniPathway"/>
</dbReference>
<evidence type="ECO:0000259" key="9">
    <source>
        <dbReference type="Pfam" id="PF00793"/>
    </source>
</evidence>
<protein>
    <recommendedName>
        <fullName evidence="8">Phospho-2-dehydro-3-deoxyheptonate aldolase</fullName>
        <ecNumber evidence="8">2.5.1.54</ecNumber>
    </recommendedName>
</protein>
<comment type="pathway">
    <text evidence="2 8">Metabolic intermediate biosynthesis; chorismate biosynthesis; chorismate from D-erythrose 4-phosphate and phosphoenolpyruvate: step 1/7.</text>
</comment>
<dbReference type="PIRSF" id="PIRSF001361">
    <property type="entry name" value="DAHP_synthase"/>
    <property type="match status" value="1"/>
</dbReference>
<dbReference type="FunFam" id="3.20.20.70:FF:000005">
    <property type="entry name" value="Phospho-2-dehydro-3-deoxyheptonate aldolase"/>
    <property type="match status" value="1"/>
</dbReference>
<dbReference type="GO" id="GO:0005737">
    <property type="term" value="C:cytoplasm"/>
    <property type="evidence" value="ECO:0007669"/>
    <property type="project" value="TreeGrafter"/>
</dbReference>
<evidence type="ECO:0000256" key="3">
    <source>
        <dbReference type="ARBA" id="ARBA00007985"/>
    </source>
</evidence>
<comment type="catalytic activity">
    <reaction evidence="7 8">
        <text>D-erythrose 4-phosphate + phosphoenolpyruvate + H2O = 7-phospho-2-dehydro-3-deoxy-D-arabino-heptonate + phosphate</text>
        <dbReference type="Rhea" id="RHEA:14717"/>
        <dbReference type="ChEBI" id="CHEBI:15377"/>
        <dbReference type="ChEBI" id="CHEBI:16897"/>
        <dbReference type="ChEBI" id="CHEBI:43474"/>
        <dbReference type="ChEBI" id="CHEBI:58394"/>
        <dbReference type="ChEBI" id="CHEBI:58702"/>
        <dbReference type="EC" id="2.5.1.54"/>
    </reaction>
</comment>
<dbReference type="Proteomes" id="UP000176901">
    <property type="component" value="Unassembled WGS sequence"/>
</dbReference>
<feature type="domain" description="DAHP synthetase I/KDSA" evidence="9">
    <location>
        <begin position="46"/>
        <end position="341"/>
    </location>
</feature>
<organism evidence="10 11">
    <name type="scientific">Candidatus Wildermuthbacteria bacterium RIFCSPHIGHO2_02_FULL_47_12</name>
    <dbReference type="NCBI Taxonomy" id="1802451"/>
    <lineage>
        <taxon>Bacteria</taxon>
        <taxon>Candidatus Wildermuthiibacteriota</taxon>
    </lineage>
</organism>
<dbReference type="PANTHER" id="PTHR21225:SF12">
    <property type="entry name" value="PHOSPHO-2-DEHYDRO-3-DEOXYHEPTONATE ALDOLASE, TYROSINE-INHIBITED"/>
    <property type="match status" value="1"/>
</dbReference>
<dbReference type="InterPro" id="IPR006218">
    <property type="entry name" value="DAHP1/KDSA"/>
</dbReference>
<dbReference type="NCBIfam" id="NF009395">
    <property type="entry name" value="PRK12755.1"/>
    <property type="match status" value="1"/>
</dbReference>
<keyword evidence="4 8" id="KW-0028">Amino-acid biosynthesis</keyword>
<dbReference type="GO" id="GO:0008652">
    <property type="term" value="P:amino acid biosynthetic process"/>
    <property type="evidence" value="ECO:0007669"/>
    <property type="project" value="UniProtKB-KW"/>
</dbReference>
<dbReference type="NCBIfam" id="TIGR00034">
    <property type="entry name" value="aroFGH"/>
    <property type="match status" value="1"/>
</dbReference>
<dbReference type="InterPro" id="IPR013785">
    <property type="entry name" value="Aldolase_TIM"/>
</dbReference>
<keyword evidence="5 8" id="KW-0808">Transferase</keyword>
<dbReference type="Gene3D" id="3.20.20.70">
    <property type="entry name" value="Aldolase class I"/>
    <property type="match status" value="1"/>
</dbReference>
<dbReference type="Pfam" id="PF00793">
    <property type="entry name" value="DAHP_synth_1"/>
    <property type="match status" value="1"/>
</dbReference>
<comment type="function">
    <text evidence="1 8">Stereospecific condensation of phosphoenolpyruvate (PEP) and D-erythrose-4-phosphate (E4P) giving rise to 3-deoxy-D-arabino-heptulosonate-7-phosphate (DAHP).</text>
</comment>
<evidence type="ECO:0000256" key="4">
    <source>
        <dbReference type="ARBA" id="ARBA00022605"/>
    </source>
</evidence>
<keyword evidence="6 8" id="KW-0057">Aromatic amino acid biosynthesis</keyword>
<comment type="caution">
    <text evidence="10">The sequence shown here is derived from an EMBL/GenBank/DDBJ whole genome shotgun (WGS) entry which is preliminary data.</text>
</comment>
<dbReference type="STRING" id="1802451.A3C82_00085"/>
<evidence type="ECO:0000256" key="6">
    <source>
        <dbReference type="ARBA" id="ARBA00023141"/>
    </source>
</evidence>
<evidence type="ECO:0000256" key="1">
    <source>
        <dbReference type="ARBA" id="ARBA00003726"/>
    </source>
</evidence>